<dbReference type="EMBL" id="BAABKQ010000001">
    <property type="protein sequence ID" value="GAA4807217.1"/>
    <property type="molecule type" value="Genomic_DNA"/>
</dbReference>
<comment type="caution">
    <text evidence="3">The sequence shown here is derived from an EMBL/GenBank/DDBJ whole genome shotgun (WGS) entry which is preliminary data.</text>
</comment>
<protein>
    <submittedName>
        <fullName evidence="3">Alpha/beta fold hydrolase</fullName>
    </submittedName>
</protein>
<sequence>MPITELNGIRLSYAEQGSGPLVVMVMGTGSPGRVWGAHQVPALTKAGYRVVTVDNRGIAPTDECAEGFSLDDMVGDIAALIEHLGGSARVVGTSLGARVTQELALARPDLVSRAVMLATYGRQSAFQARLGAGERALADQNVQLPAEYRSAVTAALNLSPATLAEPSAARDWLDIFEFSAPEQTPGLRAQMEVDRGEDRTAHYRRISVPCMVVGFADDRMVPTDLCREVADAIPGARYEEVPDAGHYGYLERPDAVNELLIDFLQQ</sequence>
<dbReference type="PRINTS" id="PR00111">
    <property type="entry name" value="ABHYDROLASE"/>
</dbReference>
<name>A0ABP9CAX9_9ACTN</name>
<organism evidence="3 4">
    <name type="scientific">Tomitella cavernea</name>
    <dbReference type="NCBI Taxonomy" id="1387982"/>
    <lineage>
        <taxon>Bacteria</taxon>
        <taxon>Bacillati</taxon>
        <taxon>Actinomycetota</taxon>
        <taxon>Actinomycetes</taxon>
        <taxon>Mycobacteriales</taxon>
        <taxon>Tomitella</taxon>
    </lineage>
</organism>
<evidence type="ECO:0000259" key="2">
    <source>
        <dbReference type="Pfam" id="PF12697"/>
    </source>
</evidence>
<gene>
    <name evidence="3" type="ORF">GCM10023353_08260</name>
</gene>
<dbReference type="SUPFAM" id="SSF53474">
    <property type="entry name" value="alpha/beta-Hydrolases"/>
    <property type="match status" value="1"/>
</dbReference>
<dbReference type="GO" id="GO:0016787">
    <property type="term" value="F:hydrolase activity"/>
    <property type="evidence" value="ECO:0007669"/>
    <property type="project" value="UniProtKB-KW"/>
</dbReference>
<dbReference type="InterPro" id="IPR029058">
    <property type="entry name" value="AB_hydrolase_fold"/>
</dbReference>
<keyword evidence="1 3" id="KW-0378">Hydrolase</keyword>
<evidence type="ECO:0000313" key="3">
    <source>
        <dbReference type="EMBL" id="GAA4807217.1"/>
    </source>
</evidence>
<dbReference type="PANTHER" id="PTHR43329">
    <property type="entry name" value="EPOXIDE HYDROLASE"/>
    <property type="match status" value="1"/>
</dbReference>
<dbReference type="PRINTS" id="PR00412">
    <property type="entry name" value="EPOXHYDRLASE"/>
</dbReference>
<dbReference type="Pfam" id="PF12697">
    <property type="entry name" value="Abhydrolase_6"/>
    <property type="match status" value="1"/>
</dbReference>
<proteinExistence type="predicted"/>
<keyword evidence="4" id="KW-1185">Reference proteome</keyword>
<dbReference type="RefSeq" id="WP_345602142.1">
    <property type="nucleotide sequence ID" value="NZ_BAABKQ010000001.1"/>
</dbReference>
<dbReference type="Gene3D" id="3.40.50.1820">
    <property type="entry name" value="alpha/beta hydrolase"/>
    <property type="match status" value="1"/>
</dbReference>
<feature type="domain" description="AB hydrolase-1" evidence="2">
    <location>
        <begin position="23"/>
        <end position="258"/>
    </location>
</feature>
<accession>A0ABP9CAX9</accession>
<dbReference type="Proteomes" id="UP001500839">
    <property type="component" value="Unassembled WGS sequence"/>
</dbReference>
<dbReference type="InterPro" id="IPR000639">
    <property type="entry name" value="Epox_hydrolase-like"/>
</dbReference>
<dbReference type="InterPro" id="IPR000073">
    <property type="entry name" value="AB_hydrolase_1"/>
</dbReference>
<evidence type="ECO:0000256" key="1">
    <source>
        <dbReference type="ARBA" id="ARBA00022801"/>
    </source>
</evidence>
<evidence type="ECO:0000313" key="4">
    <source>
        <dbReference type="Proteomes" id="UP001500839"/>
    </source>
</evidence>
<reference evidence="4" key="1">
    <citation type="journal article" date="2019" name="Int. J. Syst. Evol. Microbiol.">
        <title>The Global Catalogue of Microorganisms (GCM) 10K type strain sequencing project: providing services to taxonomists for standard genome sequencing and annotation.</title>
        <authorList>
            <consortium name="The Broad Institute Genomics Platform"/>
            <consortium name="The Broad Institute Genome Sequencing Center for Infectious Disease"/>
            <person name="Wu L."/>
            <person name="Ma J."/>
        </authorList>
    </citation>
    <scope>NUCLEOTIDE SEQUENCE [LARGE SCALE GENOMIC DNA]</scope>
    <source>
        <strain evidence="4">JCM 18542</strain>
    </source>
</reference>